<gene>
    <name evidence="6" type="ORF">Psi01_64880</name>
</gene>
<dbReference type="SUPFAM" id="SSF46785">
    <property type="entry name" value="Winged helix' DNA-binding domain"/>
    <property type="match status" value="1"/>
</dbReference>
<dbReference type="PANTHER" id="PTHR33204">
    <property type="entry name" value="TRANSCRIPTIONAL REGULATOR, MARR FAMILY"/>
    <property type="match status" value="1"/>
</dbReference>
<dbReference type="Pfam" id="PF01638">
    <property type="entry name" value="HxlR"/>
    <property type="match status" value="1"/>
</dbReference>
<organism evidence="6 7">
    <name type="scientific">Planobispora siamensis</name>
    <dbReference type="NCBI Taxonomy" id="936338"/>
    <lineage>
        <taxon>Bacteria</taxon>
        <taxon>Bacillati</taxon>
        <taxon>Actinomycetota</taxon>
        <taxon>Actinomycetes</taxon>
        <taxon>Streptosporangiales</taxon>
        <taxon>Streptosporangiaceae</taxon>
        <taxon>Planobispora</taxon>
    </lineage>
</organism>
<evidence type="ECO:0000256" key="2">
    <source>
        <dbReference type="ARBA" id="ARBA00023125"/>
    </source>
</evidence>
<dbReference type="Gene3D" id="1.10.10.10">
    <property type="entry name" value="Winged helix-like DNA-binding domain superfamily/Winged helix DNA-binding domain"/>
    <property type="match status" value="1"/>
</dbReference>
<proteinExistence type="predicted"/>
<evidence type="ECO:0000256" key="4">
    <source>
        <dbReference type="SAM" id="MobiDB-lite"/>
    </source>
</evidence>
<dbReference type="PROSITE" id="PS51118">
    <property type="entry name" value="HTH_HXLR"/>
    <property type="match status" value="1"/>
</dbReference>
<evidence type="ECO:0000259" key="5">
    <source>
        <dbReference type="PROSITE" id="PS51118"/>
    </source>
</evidence>
<dbReference type="EMBL" id="BOOJ01000057">
    <property type="protein sequence ID" value="GIH95858.1"/>
    <property type="molecule type" value="Genomic_DNA"/>
</dbReference>
<reference evidence="6 7" key="1">
    <citation type="submission" date="2021-01" db="EMBL/GenBank/DDBJ databases">
        <title>Whole genome shotgun sequence of Planobispora siamensis NBRC 107568.</title>
        <authorList>
            <person name="Komaki H."/>
            <person name="Tamura T."/>
        </authorList>
    </citation>
    <scope>NUCLEOTIDE SEQUENCE [LARGE SCALE GENOMIC DNA]</scope>
    <source>
        <strain evidence="6 7">NBRC 107568</strain>
    </source>
</reference>
<evidence type="ECO:0000313" key="6">
    <source>
        <dbReference type="EMBL" id="GIH95858.1"/>
    </source>
</evidence>
<keyword evidence="1" id="KW-0805">Transcription regulation</keyword>
<dbReference type="CDD" id="cd00090">
    <property type="entry name" value="HTH_ARSR"/>
    <property type="match status" value="1"/>
</dbReference>
<keyword evidence="3" id="KW-0804">Transcription</keyword>
<dbReference type="Proteomes" id="UP000619788">
    <property type="component" value="Unassembled WGS sequence"/>
</dbReference>
<dbReference type="GO" id="GO:0003677">
    <property type="term" value="F:DNA binding"/>
    <property type="evidence" value="ECO:0007669"/>
    <property type="project" value="UniProtKB-KW"/>
</dbReference>
<dbReference type="PANTHER" id="PTHR33204:SF37">
    <property type="entry name" value="HTH-TYPE TRANSCRIPTIONAL REGULATOR YODB"/>
    <property type="match status" value="1"/>
</dbReference>
<evidence type="ECO:0000256" key="3">
    <source>
        <dbReference type="ARBA" id="ARBA00023163"/>
    </source>
</evidence>
<dbReference type="InterPro" id="IPR002577">
    <property type="entry name" value="HTH_HxlR"/>
</dbReference>
<sequence>MVALDLLGRRWSLRVLWELREAPAGFRSLQERCDGMSSSVLRQRLLELEENRLVRRTDDGRYELTPAGRELGEAIRPLDRWARRWVAALDAPDDGAEGPGACVDAEDAGEPGDVR</sequence>
<protein>
    <recommendedName>
        <fullName evidence="5">HTH hxlR-type domain-containing protein</fullName>
    </recommendedName>
</protein>
<dbReference type="InterPro" id="IPR036388">
    <property type="entry name" value="WH-like_DNA-bd_sf"/>
</dbReference>
<comment type="caution">
    <text evidence="6">The sequence shown here is derived from an EMBL/GenBank/DDBJ whole genome shotgun (WGS) entry which is preliminary data.</text>
</comment>
<dbReference type="InterPro" id="IPR036390">
    <property type="entry name" value="WH_DNA-bd_sf"/>
</dbReference>
<feature type="domain" description="HTH hxlR-type" evidence="5">
    <location>
        <begin position="1"/>
        <end position="90"/>
    </location>
</feature>
<dbReference type="AlphaFoldDB" id="A0A8J3SK35"/>
<feature type="region of interest" description="Disordered" evidence="4">
    <location>
        <begin position="92"/>
        <end position="115"/>
    </location>
</feature>
<evidence type="ECO:0000313" key="7">
    <source>
        <dbReference type="Proteomes" id="UP000619788"/>
    </source>
</evidence>
<evidence type="ECO:0000256" key="1">
    <source>
        <dbReference type="ARBA" id="ARBA00023015"/>
    </source>
</evidence>
<name>A0A8J3SK35_9ACTN</name>
<keyword evidence="2" id="KW-0238">DNA-binding</keyword>
<dbReference type="InterPro" id="IPR011991">
    <property type="entry name" value="ArsR-like_HTH"/>
</dbReference>
<accession>A0A8J3SK35</accession>
<keyword evidence="7" id="KW-1185">Reference proteome</keyword>
<feature type="compositionally biased region" description="Acidic residues" evidence="4">
    <location>
        <begin position="104"/>
        <end position="115"/>
    </location>
</feature>